<dbReference type="Proteomes" id="UP000315908">
    <property type="component" value="Unassembled WGS sequence"/>
</dbReference>
<evidence type="ECO:0000313" key="1">
    <source>
        <dbReference type="EMBL" id="TWI21606.1"/>
    </source>
</evidence>
<dbReference type="RefSeq" id="WP_145327733.1">
    <property type="nucleotide sequence ID" value="NZ_JBPFQP010000010.1"/>
</dbReference>
<dbReference type="Pfam" id="PF01963">
    <property type="entry name" value="TraB_PrgY_gumN"/>
    <property type="match status" value="1"/>
</dbReference>
<accession>A0A562MNZ7</accession>
<protein>
    <submittedName>
        <fullName evidence="1">Uncharacterized protein YbaP (TraB family)</fullName>
    </submittedName>
</protein>
<sequence>MYKSVSATIYTQLLLWVFIFSCLTSFISNANAQETKYTSFLWEITGKGLTKPSYLLGSVHLKDRRLINSNDSIFVAIANTDALALEVHPDTLYKQIWDFRYSKKSTLKKIALTEVQKKEFVKRYQKEYGVMPDSQQMASPLIVKYLMNPSNDKPDDITAVLDAYLYGLAKSQRKYIVGLEPIENQLDVDGSNELVHLANKSDSTKYYKYLEDMMQLYSSGDLAGVWNAISPHIDLEEMQRRNNTMLKNIILQLDKGTLCAVVGAAHLAGDLGLIHLLQNEGYKLRPVKTKKTDLASKYKIDFSTMEWMPQKDSIFGYTVQLPKSYIYRINTLGATNIIYGDLSTETELMVSAQFVGDLNGLTAKEILKQEYERKTAKSKFPIISQQFLEKDGAQGMQLITANNGMEVKWEFWLKNNTLYSLSAFTSKSPLDRYLSDRFFNGFTILPLDSPAEIDESVNDIGAFAIKMPTQIQYLFQTGSEQLGDKQLQYGIHNYFSMDRDRKINYMVQYHDYPIGYIMTDRSLMLKTLKNSLKKNPALTVTSVEPREKENITGMAIKAQLNKSNLFAETWVRGNRIYQVLQENLDKNNKEMDSAFFNSFRMVPFKEADWKDFTVNSMKLKLPATSLIKIKNENVAEQLDSESHIYAAADSNSSTSFLLEITKLPKYYRLEKTDSLYAEIQATAKKKSEKMVHYDTLRSDNITAAIYTSSDSLTANYHKKAIWIRGNISYGFDAIGTQETVEKIDINRIIKSVRYTGTTANFDVYSSKAATLFEDIYSADSLVSQKAKNTLELDYKFDKNDLALIYKTLVRKQVDDEQNSGLRRNLIYSLVKNHDERSIPLLKNILKDPTTPDLIKIAIFPTIYEIDSTQLEWYLQALNHHRPDVDYQVWQLLQPLRTSHKYVAGNLEQVIPLFAIDNYRPTLLNICLEIAKDSTVRNSLEMVKVYLPNVMKYLAKDLSKFASEQESEDSFDPYWISDYVKILGLYDQKDSLLKYQHQLLANTQIGYLRASTATEFLVLGLPLNQKLMDSINVNISQRGVLMRGLKEKKREDLIAPRYKEQIEIGKIVVNDYMESEWDMQSQQIDYLGQLTENNKKYLVYAFKTENDEQSYLSIYLPDDQNKEWSYTYENCYSDLEPFIGDWKEQALKLIQPMRIED</sequence>
<dbReference type="EMBL" id="VLKR01000007">
    <property type="protein sequence ID" value="TWI21606.1"/>
    <property type="molecule type" value="Genomic_DNA"/>
</dbReference>
<comment type="caution">
    <text evidence="1">The sequence shown here is derived from an EMBL/GenBank/DDBJ whole genome shotgun (WGS) entry which is preliminary data.</text>
</comment>
<gene>
    <name evidence="1" type="ORF">IQ31_01738</name>
</gene>
<dbReference type="PROSITE" id="PS51257">
    <property type="entry name" value="PROKAR_LIPOPROTEIN"/>
    <property type="match status" value="1"/>
</dbReference>
<dbReference type="OrthoDB" id="9798714at2"/>
<proteinExistence type="predicted"/>
<name>A0A562MNZ7_9SPHI</name>
<dbReference type="InterPro" id="IPR002816">
    <property type="entry name" value="TraB/PrgY/GumN_fam"/>
</dbReference>
<organism evidence="1 2">
    <name type="scientific">Sphingobacterium siyangense</name>
    <dbReference type="NCBI Taxonomy" id="459529"/>
    <lineage>
        <taxon>Bacteria</taxon>
        <taxon>Pseudomonadati</taxon>
        <taxon>Bacteroidota</taxon>
        <taxon>Sphingobacteriia</taxon>
        <taxon>Sphingobacteriales</taxon>
        <taxon>Sphingobacteriaceae</taxon>
        <taxon>Sphingobacterium</taxon>
    </lineage>
</organism>
<dbReference type="CDD" id="cd14789">
    <property type="entry name" value="Tiki"/>
    <property type="match status" value="1"/>
</dbReference>
<reference evidence="1 2" key="1">
    <citation type="journal article" date="2015" name="Stand. Genomic Sci.">
        <title>Genomic Encyclopedia of Bacterial and Archaeal Type Strains, Phase III: the genomes of soil and plant-associated and newly described type strains.</title>
        <authorList>
            <person name="Whitman W.B."/>
            <person name="Woyke T."/>
            <person name="Klenk H.P."/>
            <person name="Zhou Y."/>
            <person name="Lilburn T.G."/>
            <person name="Beck B.J."/>
            <person name="De Vos P."/>
            <person name="Vandamme P."/>
            <person name="Eisen J.A."/>
            <person name="Garrity G."/>
            <person name="Hugenholtz P."/>
            <person name="Kyrpides N.C."/>
        </authorList>
    </citation>
    <scope>NUCLEOTIDE SEQUENCE [LARGE SCALE GENOMIC DNA]</scope>
    <source>
        <strain evidence="1 2">CGMCC 1.6855</strain>
    </source>
</reference>
<dbReference type="AlphaFoldDB" id="A0A562MNZ7"/>
<evidence type="ECO:0000313" key="2">
    <source>
        <dbReference type="Proteomes" id="UP000315908"/>
    </source>
</evidence>